<reference evidence="1" key="1">
    <citation type="submission" date="2020-02" db="EMBL/GenBank/DDBJ databases">
        <authorList>
            <person name="Meier V. D."/>
        </authorList>
    </citation>
    <scope>NUCLEOTIDE SEQUENCE</scope>
    <source>
        <strain evidence="1">AVDCRST_MAG36</strain>
    </source>
</reference>
<name>A0A6J4LTW9_9ACTN</name>
<sequence length="94" mass="10059">MSAVELEPDRNRLHDLVRLVWETAQHPGATEEPVPAPDPARGPVAVTDEDVAAAGPYSVEQVREHLLAEQDGTYTLERDGDAVRVLGVLPGPAA</sequence>
<evidence type="ECO:0000313" key="1">
    <source>
        <dbReference type="EMBL" id="CAA9341562.1"/>
    </source>
</evidence>
<dbReference type="AlphaFoldDB" id="A0A6J4LTW9"/>
<organism evidence="1">
    <name type="scientific">uncultured Nocardioidaceae bacterium</name>
    <dbReference type="NCBI Taxonomy" id="253824"/>
    <lineage>
        <taxon>Bacteria</taxon>
        <taxon>Bacillati</taxon>
        <taxon>Actinomycetota</taxon>
        <taxon>Actinomycetes</taxon>
        <taxon>Propionibacteriales</taxon>
        <taxon>Nocardioidaceae</taxon>
        <taxon>environmental samples</taxon>
    </lineage>
</organism>
<accession>A0A6J4LTW9</accession>
<dbReference type="EMBL" id="CADCUH010000089">
    <property type="protein sequence ID" value="CAA9341562.1"/>
    <property type="molecule type" value="Genomic_DNA"/>
</dbReference>
<protein>
    <submittedName>
        <fullName evidence="1">Uncharacterized protein</fullName>
    </submittedName>
</protein>
<gene>
    <name evidence="1" type="ORF">AVDCRST_MAG36-1426</name>
</gene>
<proteinExistence type="predicted"/>